<name>A0ABP9EN97_9ACTN</name>
<proteinExistence type="predicted"/>
<accession>A0ABP9EN97</accession>
<reference evidence="2" key="1">
    <citation type="journal article" date="2019" name="Int. J. Syst. Evol. Microbiol.">
        <title>The Global Catalogue of Microorganisms (GCM) 10K type strain sequencing project: providing services to taxonomists for standard genome sequencing and annotation.</title>
        <authorList>
            <consortium name="The Broad Institute Genomics Platform"/>
            <consortium name="The Broad Institute Genome Sequencing Center for Infectious Disease"/>
            <person name="Wu L."/>
            <person name="Ma J."/>
        </authorList>
    </citation>
    <scope>NUCLEOTIDE SEQUENCE [LARGE SCALE GENOMIC DNA]</scope>
    <source>
        <strain evidence="2">JCM 13006</strain>
    </source>
</reference>
<evidence type="ECO:0000313" key="2">
    <source>
        <dbReference type="Proteomes" id="UP001501752"/>
    </source>
</evidence>
<dbReference type="EMBL" id="BAABIS010000001">
    <property type="protein sequence ID" value="GAA4883362.1"/>
    <property type="molecule type" value="Genomic_DNA"/>
</dbReference>
<comment type="caution">
    <text evidence="1">The sequence shown here is derived from an EMBL/GenBank/DDBJ whole genome shotgun (WGS) entry which is preliminary data.</text>
</comment>
<protein>
    <submittedName>
        <fullName evidence="1">Uncharacterized protein</fullName>
    </submittedName>
</protein>
<dbReference type="Proteomes" id="UP001501752">
    <property type="component" value="Unassembled WGS sequence"/>
</dbReference>
<sequence length="170" mass="18822">MPRMQADPLGVYLNDHLTAAFAGAALADRMAGAHPDSRRAELSRLARDIEHDRDFLVRTMRTLGVPVHRYRTWLGLAGERLGRLKPNGTLLRRSPLSDLVELEALRTGVEGKAALWRALGALAEADHRVDAEELKRMGDRAAEQARTLDGWHRQVSGAVLADRPAVDAHR</sequence>
<gene>
    <name evidence="1" type="ORF">GCM10023235_74870</name>
</gene>
<keyword evidence="2" id="KW-1185">Reference proteome</keyword>
<organism evidence="1 2">
    <name type="scientific">Kitasatospora terrestris</name>
    <dbReference type="NCBI Taxonomy" id="258051"/>
    <lineage>
        <taxon>Bacteria</taxon>
        <taxon>Bacillati</taxon>
        <taxon>Actinomycetota</taxon>
        <taxon>Actinomycetes</taxon>
        <taxon>Kitasatosporales</taxon>
        <taxon>Streptomycetaceae</taxon>
        <taxon>Kitasatospora</taxon>
    </lineage>
</organism>
<dbReference type="RefSeq" id="WP_345701379.1">
    <property type="nucleotide sequence ID" value="NZ_BAABIS010000001.1"/>
</dbReference>
<evidence type="ECO:0000313" key="1">
    <source>
        <dbReference type="EMBL" id="GAA4883362.1"/>
    </source>
</evidence>